<evidence type="ECO:0000259" key="9">
    <source>
        <dbReference type="PROSITE" id="PS50893"/>
    </source>
</evidence>
<dbReference type="GO" id="GO:0005524">
    <property type="term" value="F:ATP binding"/>
    <property type="evidence" value="ECO:0007669"/>
    <property type="project" value="UniProtKB-KW"/>
</dbReference>
<evidence type="ECO:0000256" key="1">
    <source>
        <dbReference type="ARBA" id="ARBA00004202"/>
    </source>
</evidence>
<organism evidence="10 11">
    <name type="scientific">Heyndrickxia sporothermodurans</name>
    <dbReference type="NCBI Taxonomy" id="46224"/>
    <lineage>
        <taxon>Bacteria</taxon>
        <taxon>Bacillati</taxon>
        <taxon>Bacillota</taxon>
        <taxon>Bacilli</taxon>
        <taxon>Bacillales</taxon>
        <taxon>Bacillaceae</taxon>
        <taxon>Heyndrickxia</taxon>
    </lineage>
</organism>
<dbReference type="Pfam" id="PF00005">
    <property type="entry name" value="ABC_tran"/>
    <property type="match status" value="2"/>
</dbReference>
<comment type="caution">
    <text evidence="10">The sequence shown here is derived from an EMBL/GenBank/DDBJ whole genome shotgun (WGS) entry which is preliminary data.</text>
</comment>
<evidence type="ECO:0000256" key="2">
    <source>
        <dbReference type="ARBA" id="ARBA00005417"/>
    </source>
</evidence>
<protein>
    <recommendedName>
        <fullName evidence="9">ABC transporter domain-containing protein</fullName>
    </recommendedName>
</protein>
<feature type="domain" description="ABC transporter" evidence="9">
    <location>
        <begin position="5"/>
        <end position="243"/>
    </location>
</feature>
<keyword evidence="11" id="KW-1185">Reference proteome</keyword>
<evidence type="ECO:0000256" key="4">
    <source>
        <dbReference type="ARBA" id="ARBA00022475"/>
    </source>
</evidence>
<dbReference type="Proteomes" id="UP000075666">
    <property type="component" value="Unassembled WGS sequence"/>
</dbReference>
<evidence type="ECO:0000256" key="8">
    <source>
        <dbReference type="ARBA" id="ARBA00023136"/>
    </source>
</evidence>
<evidence type="ECO:0000256" key="5">
    <source>
        <dbReference type="ARBA" id="ARBA00022741"/>
    </source>
</evidence>
<dbReference type="GO" id="GO:0043190">
    <property type="term" value="C:ATP-binding cassette (ABC) transporter complex"/>
    <property type="evidence" value="ECO:0007669"/>
    <property type="project" value="TreeGrafter"/>
</dbReference>
<dbReference type="SUPFAM" id="SSF52540">
    <property type="entry name" value="P-loop containing nucleoside triphosphate hydrolases"/>
    <property type="match status" value="2"/>
</dbReference>
<accession>A0A150KSB2</accession>
<dbReference type="RefSeq" id="WP_084347724.1">
    <property type="nucleotide sequence ID" value="NZ_JARMRW010000028.1"/>
</dbReference>
<dbReference type="PANTHER" id="PTHR43553">
    <property type="entry name" value="HEAVY METAL TRANSPORTER"/>
    <property type="match status" value="1"/>
</dbReference>
<keyword evidence="8" id="KW-0472">Membrane</keyword>
<feature type="domain" description="ABC transporter" evidence="9">
    <location>
        <begin position="295"/>
        <end position="530"/>
    </location>
</feature>
<evidence type="ECO:0000256" key="3">
    <source>
        <dbReference type="ARBA" id="ARBA00022448"/>
    </source>
</evidence>
<comment type="subcellular location">
    <subcellularLocation>
        <location evidence="1">Cell membrane</location>
        <topology evidence="1">Peripheral membrane protein</topology>
    </subcellularLocation>
</comment>
<dbReference type="NCBIfam" id="NF010167">
    <property type="entry name" value="PRK13648.1"/>
    <property type="match status" value="2"/>
</dbReference>
<proteinExistence type="inferred from homology"/>
<dbReference type="EMBL" id="LQYN01000071">
    <property type="protein sequence ID" value="KYD02708.1"/>
    <property type="molecule type" value="Genomic_DNA"/>
</dbReference>
<evidence type="ECO:0000256" key="7">
    <source>
        <dbReference type="ARBA" id="ARBA00022967"/>
    </source>
</evidence>
<dbReference type="PROSITE" id="PS00211">
    <property type="entry name" value="ABC_TRANSPORTER_1"/>
    <property type="match status" value="1"/>
</dbReference>
<name>A0A150KSB2_9BACI</name>
<dbReference type="GO" id="GO:0042626">
    <property type="term" value="F:ATPase-coupled transmembrane transporter activity"/>
    <property type="evidence" value="ECO:0007669"/>
    <property type="project" value="TreeGrafter"/>
</dbReference>
<dbReference type="PANTHER" id="PTHR43553:SF24">
    <property type="entry name" value="ENERGY-COUPLING FACTOR TRANSPORTER ATP-BINDING PROTEIN ECFA1"/>
    <property type="match status" value="1"/>
</dbReference>
<evidence type="ECO:0000313" key="10">
    <source>
        <dbReference type="EMBL" id="KYD02708.1"/>
    </source>
</evidence>
<dbReference type="OrthoDB" id="501320at2"/>
<dbReference type="GO" id="GO:0016887">
    <property type="term" value="F:ATP hydrolysis activity"/>
    <property type="evidence" value="ECO:0007669"/>
    <property type="project" value="InterPro"/>
</dbReference>
<keyword evidence="3" id="KW-0813">Transport</keyword>
<sequence length="568" mass="64064">MNTVIDIQNVTFTYPNETKPVLQNIDVKVEQGEFLAIIGGNGSGKSTLCKLMNGLIPHYYTGDFAGSAAIHGLNVVTSSVAELSGHVGYVYQDFENQLVQARVLEDAAFAPLHYGFEDYKERAREALLLVELDHLENEFVWQLSGGQKHLLALAGCLALNPDIIVLDEPIAQLDPFHAKKMYTILKKLHEQHQKTIIVIEHHTEFIADYCTSVLLMDKGQSVWKKPVKEALTSVNELTKRHIYPPQVTQATYTLGDNDSLPITLDEAELHFASKVQRKRPQSIQRKIDNQGEPVASFQNVAFSYKTVDRSYNHILQNINLSFFKGEKVAIVGNNGAGKSTLMRLMTGFRKPASGVVKVMGNETTRQSPEQLADQVTYIYQNPEQMFIEDSVRKDVEFFLKARKRKGYKEKVDHILELFNLTDLQHKDSRLMSGGQQRRASLAIGAAMDPSIILLDEPTANLDIATRKHLTQFINQLEHHTELVMIATHDMQLVSEWSTRVIVMNNGEVIYDGNKEGLFSNLPLMRRAGIIPPQIVELSHMLHLSPAAYSIDSFVEIFQEEQIWTLQKA</sequence>
<dbReference type="InterPro" id="IPR003439">
    <property type="entry name" value="ABC_transporter-like_ATP-bd"/>
</dbReference>
<dbReference type="InterPro" id="IPR027417">
    <property type="entry name" value="P-loop_NTPase"/>
</dbReference>
<dbReference type="PATRIC" id="fig|46224.3.peg.3667"/>
<keyword evidence="7" id="KW-1278">Translocase</keyword>
<dbReference type="InterPro" id="IPR050095">
    <property type="entry name" value="ECF_ABC_transporter_ATP-bd"/>
</dbReference>
<dbReference type="Gene3D" id="3.40.50.300">
    <property type="entry name" value="P-loop containing nucleotide triphosphate hydrolases"/>
    <property type="match status" value="2"/>
</dbReference>
<comment type="similarity">
    <text evidence="2">Belongs to the ABC transporter superfamily.</text>
</comment>
<dbReference type="AlphaFoldDB" id="A0A150KSB2"/>
<dbReference type="SMART" id="SM00382">
    <property type="entry name" value="AAA"/>
    <property type="match status" value="2"/>
</dbReference>
<keyword evidence="6" id="KW-0067">ATP-binding</keyword>
<evidence type="ECO:0000313" key="11">
    <source>
        <dbReference type="Proteomes" id="UP000075666"/>
    </source>
</evidence>
<dbReference type="STRING" id="46224.B4102_0303"/>
<reference evidence="10 11" key="1">
    <citation type="submission" date="2016-01" db="EMBL/GenBank/DDBJ databases">
        <title>Genome Sequences of Twelve Sporeforming Bacillus Species Isolated from Foods.</title>
        <authorList>
            <person name="Berendsen E.M."/>
            <person name="Wells-Bennik M.H."/>
            <person name="Krawcyk A.O."/>
            <person name="De Jong A."/>
            <person name="Holsappel S."/>
            <person name="Eijlander R.T."/>
            <person name="Kuipers O.P."/>
        </authorList>
    </citation>
    <scope>NUCLEOTIDE SEQUENCE [LARGE SCALE GENOMIC DNA]</scope>
    <source>
        <strain evidence="10 11">B4102</strain>
    </source>
</reference>
<dbReference type="PROSITE" id="PS50893">
    <property type="entry name" value="ABC_TRANSPORTER_2"/>
    <property type="match status" value="2"/>
</dbReference>
<dbReference type="InterPro" id="IPR017871">
    <property type="entry name" value="ABC_transporter-like_CS"/>
</dbReference>
<dbReference type="CDD" id="cd03225">
    <property type="entry name" value="ABC_cobalt_CbiO_domain1"/>
    <property type="match status" value="2"/>
</dbReference>
<keyword evidence="4" id="KW-1003">Cell membrane</keyword>
<dbReference type="InterPro" id="IPR003593">
    <property type="entry name" value="AAA+_ATPase"/>
</dbReference>
<keyword evidence="5" id="KW-0547">Nucleotide-binding</keyword>
<gene>
    <name evidence="10" type="ORF">B4102_0303</name>
</gene>
<evidence type="ECO:0000256" key="6">
    <source>
        <dbReference type="ARBA" id="ARBA00022840"/>
    </source>
</evidence>
<dbReference type="InterPro" id="IPR015856">
    <property type="entry name" value="ABC_transpr_CbiO/EcfA_su"/>
</dbReference>